<accession>A0A139H454</accession>
<name>A0A139H454_9PEZI</name>
<dbReference type="AlphaFoldDB" id="A0A139H454"/>
<gene>
    <name evidence="1" type="ORF">AC578_888</name>
</gene>
<keyword evidence="2" id="KW-1185">Reference proteome</keyword>
<protein>
    <submittedName>
        <fullName evidence="1">Uncharacterized protein</fullName>
    </submittedName>
</protein>
<sequence>MHLELRTFSPSCSAEYFEGAPRWKSQRTGREQTHYNQPQQVANLRTLSWRFSRPSPVDYENAISRILNSIQRYIDSSPSLTLQGRVDSVRIDCNPALIDITGITQRLQTARQRGGFTTQTEYDDADVRDTWEDLLRRLVKCAVEHEKSLHPNKKEFVSYTLHYSFRLAFSGKGLDRMGPTTHDKRDKVVAFVVHKLRQRVLAVAGAAQCLPSKASLDRPALSPDEYEDLLEQQLYAFRRNTVRNSRPRDGGDWYLFEKDLVDLEEILEEHSYCVVASSSQWSMPGIGFRKPLSTLLYVIIYCILSSLSATCDAQTP</sequence>
<evidence type="ECO:0000313" key="1">
    <source>
        <dbReference type="EMBL" id="KXS97192.1"/>
    </source>
</evidence>
<reference evidence="1 2" key="1">
    <citation type="submission" date="2015-07" db="EMBL/GenBank/DDBJ databases">
        <title>Comparative genomics of the Sigatoka disease complex on banana suggests a link between parallel evolutionary changes in Pseudocercospora fijiensis and Pseudocercospora eumusae and increased virulence on the banana host.</title>
        <authorList>
            <person name="Chang T.-C."/>
            <person name="Salvucci A."/>
            <person name="Crous P.W."/>
            <person name="Stergiopoulos I."/>
        </authorList>
    </citation>
    <scope>NUCLEOTIDE SEQUENCE [LARGE SCALE GENOMIC DNA]</scope>
    <source>
        <strain evidence="1 2">CBS 114824</strain>
    </source>
</reference>
<dbReference type="Proteomes" id="UP000070133">
    <property type="component" value="Unassembled WGS sequence"/>
</dbReference>
<organism evidence="1 2">
    <name type="scientific">Pseudocercospora eumusae</name>
    <dbReference type="NCBI Taxonomy" id="321146"/>
    <lineage>
        <taxon>Eukaryota</taxon>
        <taxon>Fungi</taxon>
        <taxon>Dikarya</taxon>
        <taxon>Ascomycota</taxon>
        <taxon>Pezizomycotina</taxon>
        <taxon>Dothideomycetes</taxon>
        <taxon>Dothideomycetidae</taxon>
        <taxon>Mycosphaerellales</taxon>
        <taxon>Mycosphaerellaceae</taxon>
        <taxon>Pseudocercospora</taxon>
    </lineage>
</organism>
<dbReference type="EMBL" id="LFZN01000150">
    <property type="protein sequence ID" value="KXS97192.1"/>
    <property type="molecule type" value="Genomic_DNA"/>
</dbReference>
<proteinExistence type="predicted"/>
<dbReference type="OrthoDB" id="2349068at2759"/>
<evidence type="ECO:0000313" key="2">
    <source>
        <dbReference type="Proteomes" id="UP000070133"/>
    </source>
</evidence>
<comment type="caution">
    <text evidence="1">The sequence shown here is derived from an EMBL/GenBank/DDBJ whole genome shotgun (WGS) entry which is preliminary data.</text>
</comment>